<dbReference type="SUPFAM" id="SSF52540">
    <property type="entry name" value="P-loop containing nucleoside triphosphate hydrolases"/>
    <property type="match status" value="1"/>
</dbReference>
<dbReference type="GO" id="GO:0005524">
    <property type="term" value="F:ATP binding"/>
    <property type="evidence" value="ECO:0007669"/>
    <property type="project" value="UniProtKB-KW"/>
</dbReference>
<feature type="domain" description="ABC transporter" evidence="4">
    <location>
        <begin position="7"/>
        <end position="238"/>
    </location>
</feature>
<dbReference type="GO" id="GO:0016887">
    <property type="term" value="F:ATP hydrolysis activity"/>
    <property type="evidence" value="ECO:0007669"/>
    <property type="project" value="InterPro"/>
</dbReference>
<evidence type="ECO:0000313" key="6">
    <source>
        <dbReference type="Proteomes" id="UP000321798"/>
    </source>
</evidence>
<proteinExistence type="predicted"/>
<dbReference type="Pfam" id="PF00005">
    <property type="entry name" value="ABC_tran"/>
    <property type="match status" value="1"/>
</dbReference>
<dbReference type="PANTHER" id="PTHR42788">
    <property type="entry name" value="TAURINE IMPORT ATP-BINDING PROTEIN-RELATED"/>
    <property type="match status" value="1"/>
</dbReference>
<evidence type="ECO:0000259" key="4">
    <source>
        <dbReference type="PROSITE" id="PS50893"/>
    </source>
</evidence>
<evidence type="ECO:0000313" key="5">
    <source>
        <dbReference type="EMBL" id="GEP68439.1"/>
    </source>
</evidence>
<name>A0A512PB55_9CELL</name>
<dbReference type="InterPro" id="IPR017871">
    <property type="entry name" value="ABC_transporter-like_CS"/>
</dbReference>
<dbReference type="AlphaFoldDB" id="A0A512PB55"/>
<dbReference type="SMART" id="SM00382">
    <property type="entry name" value="AAA"/>
    <property type="match status" value="1"/>
</dbReference>
<protein>
    <submittedName>
        <fullName evidence="5">ABC transporter</fullName>
    </submittedName>
</protein>
<dbReference type="EMBL" id="BKAL01000003">
    <property type="protein sequence ID" value="GEP68439.1"/>
    <property type="molecule type" value="Genomic_DNA"/>
</dbReference>
<organism evidence="5 6">
    <name type="scientific">Cellulomonas soli</name>
    <dbReference type="NCBI Taxonomy" id="931535"/>
    <lineage>
        <taxon>Bacteria</taxon>
        <taxon>Bacillati</taxon>
        <taxon>Actinomycetota</taxon>
        <taxon>Actinomycetes</taxon>
        <taxon>Micrococcales</taxon>
        <taxon>Cellulomonadaceae</taxon>
        <taxon>Cellulomonas</taxon>
    </lineage>
</organism>
<keyword evidence="2" id="KW-0547">Nucleotide-binding</keyword>
<evidence type="ECO:0000256" key="2">
    <source>
        <dbReference type="ARBA" id="ARBA00022741"/>
    </source>
</evidence>
<keyword evidence="1" id="KW-0813">Transport</keyword>
<dbReference type="CDD" id="cd03293">
    <property type="entry name" value="ABC_NrtD_SsuB_transporters"/>
    <property type="match status" value="1"/>
</dbReference>
<sequence length="270" mass="29845">MSADPRLHLDDVHVSFPTAGGELSVLDGVSLTVQPGEFVSIIGPSGSGKSTLLHVVGGLVRPGSGSVRLDDQDVTGSRGHISHMPQQPALLPWRSVLENVLLAQEVARTRTPASVEEARDWLDRLGLGSFADAYPHTLSGGMQQRVAFLRALLSPRRFMCLDEPFSALDALTRADMQHWLLRLWEETRRSVLFVTHNIEEALLLSDSVYVLSHRPTRILQKVDVPWPRPRAEDVVDHPDFIRLRRELAALLRPTDAVHPALPAHATSELS</sequence>
<dbReference type="InterPro" id="IPR003439">
    <property type="entry name" value="ABC_transporter-like_ATP-bd"/>
</dbReference>
<dbReference type="InterPro" id="IPR050166">
    <property type="entry name" value="ABC_transporter_ATP-bind"/>
</dbReference>
<keyword evidence="3" id="KW-0067">ATP-binding</keyword>
<dbReference type="InterPro" id="IPR003593">
    <property type="entry name" value="AAA+_ATPase"/>
</dbReference>
<dbReference type="PROSITE" id="PS00211">
    <property type="entry name" value="ABC_TRANSPORTER_1"/>
    <property type="match status" value="1"/>
</dbReference>
<dbReference type="PROSITE" id="PS50893">
    <property type="entry name" value="ABC_TRANSPORTER_2"/>
    <property type="match status" value="1"/>
</dbReference>
<keyword evidence="6" id="KW-1185">Reference proteome</keyword>
<gene>
    <name evidence="5" type="ORF">CSO01_11540</name>
</gene>
<reference evidence="5 6" key="1">
    <citation type="submission" date="2019-07" db="EMBL/GenBank/DDBJ databases">
        <title>Whole genome shotgun sequence of Cellulomonas soli NBRC 109434.</title>
        <authorList>
            <person name="Hosoyama A."/>
            <person name="Uohara A."/>
            <person name="Ohji S."/>
            <person name="Ichikawa N."/>
        </authorList>
    </citation>
    <scope>NUCLEOTIDE SEQUENCE [LARGE SCALE GENOMIC DNA]</scope>
    <source>
        <strain evidence="5 6">NBRC 109434</strain>
    </source>
</reference>
<comment type="caution">
    <text evidence="5">The sequence shown here is derived from an EMBL/GenBank/DDBJ whole genome shotgun (WGS) entry which is preliminary data.</text>
</comment>
<evidence type="ECO:0000256" key="3">
    <source>
        <dbReference type="ARBA" id="ARBA00022840"/>
    </source>
</evidence>
<dbReference type="RefSeq" id="WP_146952186.1">
    <property type="nucleotide sequence ID" value="NZ_BAABBJ010000009.1"/>
</dbReference>
<dbReference type="Proteomes" id="UP000321798">
    <property type="component" value="Unassembled WGS sequence"/>
</dbReference>
<accession>A0A512PB55</accession>
<evidence type="ECO:0000256" key="1">
    <source>
        <dbReference type="ARBA" id="ARBA00022448"/>
    </source>
</evidence>
<dbReference type="PANTHER" id="PTHR42788:SF2">
    <property type="entry name" value="ABC TRANSPORTER ATP-BINDING PROTEIN"/>
    <property type="match status" value="1"/>
</dbReference>
<dbReference type="OrthoDB" id="8773773at2"/>
<dbReference type="InterPro" id="IPR027417">
    <property type="entry name" value="P-loop_NTPase"/>
</dbReference>
<dbReference type="Gene3D" id="3.40.50.300">
    <property type="entry name" value="P-loop containing nucleotide triphosphate hydrolases"/>
    <property type="match status" value="1"/>
</dbReference>